<keyword evidence="3" id="KW-1185">Reference proteome</keyword>
<comment type="caution">
    <text evidence="2">The sequence shown here is derived from an EMBL/GenBank/DDBJ whole genome shotgun (WGS) entry which is preliminary data.</text>
</comment>
<keyword evidence="1" id="KW-0472">Membrane</keyword>
<name>A0A844CPY5_9RHOB</name>
<dbReference type="AlphaFoldDB" id="A0A844CPY5"/>
<keyword evidence="1" id="KW-1133">Transmembrane helix</keyword>
<dbReference type="RefSeq" id="WP_154153941.1">
    <property type="nucleotide sequence ID" value="NZ_SZWE01000002.1"/>
</dbReference>
<dbReference type="Proteomes" id="UP000564704">
    <property type="component" value="Unassembled WGS sequence"/>
</dbReference>
<feature type="transmembrane region" description="Helical" evidence="1">
    <location>
        <begin position="33"/>
        <end position="50"/>
    </location>
</feature>
<keyword evidence="1" id="KW-0812">Transmembrane</keyword>
<gene>
    <name evidence="2" type="ORF">FDP25_14620</name>
</gene>
<evidence type="ECO:0000313" key="3">
    <source>
        <dbReference type="Proteomes" id="UP000564704"/>
    </source>
</evidence>
<accession>A0A844CPY5</accession>
<proteinExistence type="predicted"/>
<sequence>MENKLSLQAIRKGELARLRQEAYARRAGIAKRWGRRCLFLTAVALLVVAWQDPTLGPVMQTAAADAVHSVDVLFGGDGNARELVVAAMSDIRG</sequence>
<protein>
    <submittedName>
        <fullName evidence="2">Uncharacterized protein</fullName>
    </submittedName>
</protein>
<evidence type="ECO:0000256" key="1">
    <source>
        <dbReference type="SAM" id="Phobius"/>
    </source>
</evidence>
<evidence type="ECO:0000313" key="2">
    <source>
        <dbReference type="EMBL" id="MRU16672.1"/>
    </source>
</evidence>
<reference evidence="2 3" key="1">
    <citation type="submission" date="2019-05" db="EMBL/GenBank/DDBJ databases">
        <title>Roseovarius bejariae sp. nov., a moderately halophylic bacterium isolated from a saline soil in Rambla Salada (Murcia).</title>
        <authorList>
            <person name="Castro D.J."/>
            <person name="Gomez-Altuve A."/>
            <person name="Reina J.C."/>
            <person name="Rodriguez M."/>
            <person name="Sampedro I."/>
            <person name="Llamas I."/>
            <person name="Martinez-Checa F."/>
        </authorList>
    </citation>
    <scope>NUCLEOTIDE SEQUENCE [LARGE SCALE GENOMIC DNA]</scope>
    <source>
        <strain evidence="2 3">A21</strain>
    </source>
</reference>
<organism evidence="2 3">
    <name type="scientific">Roseovarius bejariae</name>
    <dbReference type="NCBI Taxonomy" id="2576383"/>
    <lineage>
        <taxon>Bacteria</taxon>
        <taxon>Pseudomonadati</taxon>
        <taxon>Pseudomonadota</taxon>
        <taxon>Alphaproteobacteria</taxon>
        <taxon>Rhodobacterales</taxon>
        <taxon>Roseobacteraceae</taxon>
        <taxon>Roseovarius</taxon>
    </lineage>
</organism>
<dbReference type="EMBL" id="SZWE01000002">
    <property type="protein sequence ID" value="MRU16672.1"/>
    <property type="molecule type" value="Genomic_DNA"/>
</dbReference>